<comment type="caution">
    <text evidence="3">The sequence shown here is derived from an EMBL/GenBank/DDBJ whole genome shotgun (WGS) entry which is preliminary data.</text>
</comment>
<dbReference type="EMBL" id="JABEXW010000155">
    <property type="protein sequence ID" value="KAF4969644.1"/>
    <property type="molecule type" value="Genomic_DNA"/>
</dbReference>
<evidence type="ECO:0000313" key="3">
    <source>
        <dbReference type="EMBL" id="KAF4969644.1"/>
    </source>
</evidence>
<name>A0A8H4U4X2_9HYPO</name>
<feature type="signal peptide" evidence="2">
    <location>
        <begin position="1"/>
        <end position="32"/>
    </location>
</feature>
<reference evidence="3" key="2">
    <citation type="submission" date="2020-05" db="EMBL/GenBank/DDBJ databases">
        <authorList>
            <person name="Kim H.-S."/>
            <person name="Proctor R.H."/>
            <person name="Brown D.W."/>
        </authorList>
    </citation>
    <scope>NUCLEOTIDE SEQUENCE</scope>
    <source>
        <strain evidence="3">NRRL 20472</strain>
    </source>
</reference>
<keyword evidence="2" id="KW-0732">Signal</keyword>
<evidence type="ECO:0000256" key="2">
    <source>
        <dbReference type="SAM" id="SignalP"/>
    </source>
</evidence>
<feature type="chain" id="PRO_5034757741" evidence="2">
    <location>
        <begin position="33"/>
        <end position="420"/>
    </location>
</feature>
<dbReference type="AlphaFoldDB" id="A0A8H4U4X2"/>
<sequence>MSLTPTMPSFLMSLPLTLLLSLPLFVPTLVAPRSVLSLLPGSVHSTPPQSCRLPQLEPHPRARAAAKHIKTLTSLFPWTLLPQLHDSTWGVNVTEDFRNLLRKWDAQHEPKQHSLDSIISFLVARAVEHKIHLRHNLHRINVKAAFDHFFPQDATVAADENSNNDNGHDDDDSHNRGAADDTSLASEAATFPSLEHPLTPAGSEPLRETLHSERPPNRHKAGRTTLSDTVHQSISCDFEHVRTQVTDAVNRLIVYADELPAKVRDNAAELRGARADLQPLNDALTRAMEEAREISSSTERLKRGIATMERMLETAGTLTSATLNNDTWLASLDTELNAKKAKLLVEETKGQIVVQVVESLSRQMEVVETRIGTLQEGLQAANSDQSWMAKTVKHAQLLGRVCELSFEELVAKFPEMVQGD</sequence>
<feature type="region of interest" description="Disordered" evidence="1">
    <location>
        <begin position="157"/>
        <end position="228"/>
    </location>
</feature>
<organism evidence="3 4">
    <name type="scientific">Fusarium sarcochroum</name>
    <dbReference type="NCBI Taxonomy" id="1208366"/>
    <lineage>
        <taxon>Eukaryota</taxon>
        <taxon>Fungi</taxon>
        <taxon>Dikarya</taxon>
        <taxon>Ascomycota</taxon>
        <taxon>Pezizomycotina</taxon>
        <taxon>Sordariomycetes</taxon>
        <taxon>Hypocreomycetidae</taxon>
        <taxon>Hypocreales</taxon>
        <taxon>Nectriaceae</taxon>
        <taxon>Fusarium</taxon>
        <taxon>Fusarium lateritium species complex</taxon>
    </lineage>
</organism>
<keyword evidence="4" id="KW-1185">Reference proteome</keyword>
<dbReference type="Proteomes" id="UP000622797">
    <property type="component" value="Unassembled WGS sequence"/>
</dbReference>
<evidence type="ECO:0000313" key="4">
    <source>
        <dbReference type="Proteomes" id="UP000622797"/>
    </source>
</evidence>
<evidence type="ECO:0000256" key="1">
    <source>
        <dbReference type="SAM" id="MobiDB-lite"/>
    </source>
</evidence>
<gene>
    <name evidence="3" type="ORF">FSARC_3159</name>
</gene>
<reference evidence="3" key="1">
    <citation type="journal article" date="2020" name="BMC Genomics">
        <title>Correction to: Identification and distribution of gene clusters required for synthesis of sphingolipid metabolism inhibitors in diverse species of the filamentous fungus Fusarium.</title>
        <authorList>
            <person name="Kim H.S."/>
            <person name="Lohmar J.M."/>
            <person name="Busman M."/>
            <person name="Brown D.W."/>
            <person name="Naumann T.A."/>
            <person name="Divon H.H."/>
            <person name="Lysoe E."/>
            <person name="Uhlig S."/>
            <person name="Proctor R.H."/>
        </authorList>
    </citation>
    <scope>NUCLEOTIDE SEQUENCE</scope>
    <source>
        <strain evidence="3">NRRL 20472</strain>
    </source>
</reference>
<feature type="compositionally biased region" description="Basic and acidic residues" evidence="1">
    <location>
        <begin position="205"/>
        <end position="216"/>
    </location>
</feature>
<accession>A0A8H4U4X2</accession>
<proteinExistence type="predicted"/>
<protein>
    <submittedName>
        <fullName evidence="3">Uncharacterized protein</fullName>
    </submittedName>
</protein>